<feature type="domain" description="N-acyltransferase N-terminal" evidence="1">
    <location>
        <begin position="5"/>
        <end position="135"/>
    </location>
</feature>
<reference evidence="3" key="2">
    <citation type="submission" date="2021-04" db="EMBL/GenBank/DDBJ databases">
        <authorList>
            <person name="Gilroy R."/>
        </authorList>
    </citation>
    <scope>NUCLEOTIDE SEQUENCE</scope>
    <source>
        <strain evidence="3">CHK185-1770</strain>
    </source>
</reference>
<dbReference type="Pfam" id="PF18082">
    <property type="entry name" value="NAT_N"/>
    <property type="match status" value="1"/>
</dbReference>
<evidence type="ECO:0000259" key="1">
    <source>
        <dbReference type="Pfam" id="PF18082"/>
    </source>
</evidence>
<dbReference type="Proteomes" id="UP000826793">
    <property type="component" value="Unassembled WGS sequence"/>
</dbReference>
<evidence type="ECO:0000313" key="4">
    <source>
        <dbReference type="Proteomes" id="UP000826793"/>
    </source>
</evidence>
<reference evidence="3" key="1">
    <citation type="journal article" date="2021" name="PeerJ">
        <title>Extensive microbial diversity within the chicken gut microbiome revealed by metagenomics and culture.</title>
        <authorList>
            <person name="Gilroy R."/>
            <person name="Ravi A."/>
            <person name="Getino M."/>
            <person name="Pursley I."/>
            <person name="Horton D.L."/>
            <person name="Alikhan N.F."/>
            <person name="Baker D."/>
            <person name="Gharbi K."/>
            <person name="Hall N."/>
            <person name="Watson M."/>
            <person name="Adriaenssens E.M."/>
            <person name="Foster-Nyarko E."/>
            <person name="Jarju S."/>
            <person name="Secka A."/>
            <person name="Antonio M."/>
            <person name="Oren A."/>
            <person name="Chaudhuri R.R."/>
            <person name="La Ragione R."/>
            <person name="Hildebrand F."/>
            <person name="Pallen M.J."/>
        </authorList>
    </citation>
    <scope>NUCLEOTIDE SEQUENCE</scope>
    <source>
        <strain evidence="3">CHK185-1770</strain>
    </source>
</reference>
<organism evidence="3 4">
    <name type="scientific">Candidatus Acutalibacter pullicola</name>
    <dbReference type="NCBI Taxonomy" id="2838417"/>
    <lineage>
        <taxon>Bacteria</taxon>
        <taxon>Bacillati</taxon>
        <taxon>Bacillota</taxon>
        <taxon>Clostridia</taxon>
        <taxon>Eubacteriales</taxon>
        <taxon>Acutalibacteraceae</taxon>
        <taxon>Acutalibacter</taxon>
    </lineage>
</organism>
<evidence type="ECO:0000259" key="2">
    <source>
        <dbReference type="Pfam" id="PF18164"/>
    </source>
</evidence>
<dbReference type="EMBL" id="DWXG01000074">
    <property type="protein sequence ID" value="HJB98670.1"/>
    <property type="molecule type" value="Genomic_DNA"/>
</dbReference>
<feature type="domain" description="GNAT-like C-terminal" evidence="2">
    <location>
        <begin position="137"/>
        <end position="292"/>
    </location>
</feature>
<dbReference type="AlphaFoldDB" id="A0A9D2SFC5"/>
<dbReference type="InterPro" id="IPR041644">
    <property type="entry name" value="GNAT_C"/>
</dbReference>
<comment type="caution">
    <text evidence="3">The sequence shown here is derived from an EMBL/GenBank/DDBJ whole genome shotgun (WGS) entry which is preliminary data.</text>
</comment>
<protein>
    <submittedName>
        <fullName evidence="3">DUF5596 domain-containing protein</fullName>
    </submittedName>
</protein>
<gene>
    <name evidence="3" type="ORF">H9710_08840</name>
</gene>
<dbReference type="InterPro" id="IPR041273">
    <property type="entry name" value="NAT_N"/>
</dbReference>
<proteinExistence type="predicted"/>
<dbReference type="Pfam" id="PF18164">
    <property type="entry name" value="GNAT_C"/>
    <property type="match status" value="1"/>
</dbReference>
<evidence type="ECO:0000313" key="3">
    <source>
        <dbReference type="EMBL" id="HJB98670.1"/>
    </source>
</evidence>
<accession>A0A9D2SFC5</accession>
<dbReference type="Gene3D" id="3.40.630.120">
    <property type="match status" value="1"/>
</dbReference>
<sequence length="302" mass="34540">MNRDFLELFMEKTSFPEEARQELRRCNQLLDGAGLGEALQGAVSFFYHSQCSVKAVEPLLQGVAASSGISVYTVWLLFLMQAAQRARRDYLAQGVCEEIFWDTFCDLRYKLLECKTIHGVWGNFVASWYPIFYTCQIVKLGRLEFENAVYEEEEPYEGHGILLRKGDPVKSIHIPSSGEPFGLEARLDSYRRAYAFFQEELQGKPLVCTCHSWLLYPPYNQVFSPTGNTADFRKDFQILGGEAQETFHDAWRVFGADYQKPVEELPEKTSMQRAFKAWLSAGQKPGEGFGVLVFDGERLLTR</sequence>
<name>A0A9D2SFC5_9FIRM</name>